<dbReference type="RefSeq" id="WP_106568171.1">
    <property type="nucleotide sequence ID" value="NZ_PYGF01000009.1"/>
</dbReference>
<dbReference type="InterPro" id="IPR047215">
    <property type="entry name" value="Galactose_mutarotase-like"/>
</dbReference>
<evidence type="ECO:0000256" key="6">
    <source>
        <dbReference type="ARBA" id="ARBA00013185"/>
    </source>
</evidence>
<dbReference type="UniPathway" id="UPA00242"/>
<gene>
    <name evidence="15" type="ORF">CLV48_10985</name>
</gene>
<evidence type="ECO:0000256" key="5">
    <source>
        <dbReference type="ARBA" id="ARBA00011245"/>
    </source>
</evidence>
<evidence type="ECO:0000256" key="8">
    <source>
        <dbReference type="ARBA" id="ARBA00022837"/>
    </source>
</evidence>
<dbReference type="InterPro" id="IPR014718">
    <property type="entry name" value="GH-type_carb-bd"/>
</dbReference>
<evidence type="ECO:0000256" key="4">
    <source>
        <dbReference type="ARBA" id="ARBA00006206"/>
    </source>
</evidence>
<dbReference type="SUPFAM" id="SSF74650">
    <property type="entry name" value="Galactose mutarotase-like"/>
    <property type="match status" value="1"/>
</dbReference>
<keyword evidence="8" id="KW-0106">Calcium</keyword>
<dbReference type="PROSITE" id="PS00545">
    <property type="entry name" value="ALDOSE_1_EPIMERASE"/>
    <property type="match status" value="1"/>
</dbReference>
<evidence type="ECO:0000256" key="3">
    <source>
        <dbReference type="ARBA" id="ARBA00005028"/>
    </source>
</evidence>
<protein>
    <recommendedName>
        <fullName evidence="7 11">Aldose 1-epimerase</fullName>
        <ecNumber evidence="6 11">5.1.3.3</ecNumber>
    </recommendedName>
</protein>
<feature type="binding site" evidence="14">
    <location>
        <begin position="187"/>
        <end position="189"/>
    </location>
    <ligand>
        <name>beta-D-galactose</name>
        <dbReference type="ChEBI" id="CHEBI:27667"/>
    </ligand>
</feature>
<evidence type="ECO:0000256" key="13">
    <source>
        <dbReference type="PIRSR" id="PIRSR005096-2"/>
    </source>
</evidence>
<dbReference type="OrthoDB" id="9779408at2"/>
<evidence type="ECO:0000256" key="14">
    <source>
        <dbReference type="PIRSR" id="PIRSR005096-3"/>
    </source>
</evidence>
<feature type="binding site" evidence="13">
    <location>
        <position position="259"/>
    </location>
    <ligand>
        <name>beta-D-galactose</name>
        <dbReference type="ChEBI" id="CHEBI:27667"/>
    </ligand>
</feature>
<dbReference type="InterPro" id="IPR015443">
    <property type="entry name" value="Aldose_1-epimerase"/>
</dbReference>
<dbReference type="GO" id="GO:0006006">
    <property type="term" value="P:glucose metabolic process"/>
    <property type="evidence" value="ECO:0007669"/>
    <property type="project" value="TreeGrafter"/>
</dbReference>
<dbReference type="GO" id="GO:0033499">
    <property type="term" value="P:galactose catabolic process via UDP-galactose, Leloir pathway"/>
    <property type="evidence" value="ECO:0007669"/>
    <property type="project" value="TreeGrafter"/>
</dbReference>
<dbReference type="PANTHER" id="PTHR10091">
    <property type="entry name" value="ALDOSE-1-EPIMERASE"/>
    <property type="match status" value="1"/>
</dbReference>
<dbReference type="InterPro" id="IPR018052">
    <property type="entry name" value="Ald1_epimerase_CS"/>
</dbReference>
<dbReference type="Proteomes" id="UP000240708">
    <property type="component" value="Unassembled WGS sequence"/>
</dbReference>
<sequence>MTPKLESKRFGISPDGKEVTLFTLSIPEKIKLSVMNYGATWTHLFIPDRNGKLEDVVLGFDDFAGYLQKDYLENYCYLGSTVGRVAGRFTDNKFTIDGKNYQLPLNQGHIHLHGGKEGWDKKIWQAEPFETADSAGVTFYYHSGDGEENYPGNIEIWVTYTLDETGTLEIKYRAITDQKTIINPTNHAYFNLSGDFTQTIENHEFFVDADHYLSLNEKILPTGEISHVAGSPFDFRIPTLIKENIQQDNQQLKLAGGIDHCFVVNQEESRAMLYDPDSGRKLTLSTTEPGLQVYTGNFLNKSFKGKGGVAYGKRAAICLETQHFPDSCNNSNFPSILLLPGEVFQSRTIFVFSVV</sequence>
<organism evidence="15 16">
    <name type="scientific">Cecembia rubra</name>
    <dbReference type="NCBI Taxonomy" id="1485585"/>
    <lineage>
        <taxon>Bacteria</taxon>
        <taxon>Pseudomonadati</taxon>
        <taxon>Bacteroidota</taxon>
        <taxon>Cytophagia</taxon>
        <taxon>Cytophagales</taxon>
        <taxon>Cyclobacteriaceae</taxon>
        <taxon>Cecembia</taxon>
    </lineage>
</organism>
<evidence type="ECO:0000256" key="1">
    <source>
        <dbReference type="ARBA" id="ARBA00001614"/>
    </source>
</evidence>
<dbReference type="Gene3D" id="2.70.98.10">
    <property type="match status" value="1"/>
</dbReference>
<dbReference type="AlphaFoldDB" id="A0A2P8DZG4"/>
<evidence type="ECO:0000313" key="16">
    <source>
        <dbReference type="Proteomes" id="UP000240708"/>
    </source>
</evidence>
<accession>A0A2P8DZG4</accession>
<dbReference type="CDD" id="cd09019">
    <property type="entry name" value="galactose_mutarotase_like"/>
    <property type="match status" value="1"/>
</dbReference>
<comment type="pathway">
    <text evidence="3 11">Carbohydrate metabolism; hexose metabolism.</text>
</comment>
<keyword evidence="9 11" id="KW-0413">Isomerase</keyword>
<dbReference type="PANTHER" id="PTHR10091:SF0">
    <property type="entry name" value="GALACTOSE MUTAROTASE"/>
    <property type="match status" value="1"/>
</dbReference>
<keyword evidence="16" id="KW-1185">Reference proteome</keyword>
<feature type="active site" description="Proton donor" evidence="12">
    <location>
        <position position="187"/>
    </location>
</feature>
<evidence type="ECO:0000256" key="11">
    <source>
        <dbReference type="PIRNR" id="PIRNR005096"/>
    </source>
</evidence>
<comment type="cofactor">
    <cofactor evidence="2">
        <name>Ca(2+)</name>
        <dbReference type="ChEBI" id="CHEBI:29108"/>
    </cofactor>
</comment>
<dbReference type="PIRSF" id="PIRSF005096">
    <property type="entry name" value="GALM"/>
    <property type="match status" value="1"/>
</dbReference>
<dbReference type="GO" id="GO:0030246">
    <property type="term" value="F:carbohydrate binding"/>
    <property type="evidence" value="ECO:0007669"/>
    <property type="project" value="InterPro"/>
</dbReference>
<dbReference type="NCBIfam" id="NF008277">
    <property type="entry name" value="PRK11055.1"/>
    <property type="match status" value="1"/>
</dbReference>
<comment type="subunit">
    <text evidence="5">Monomer.</text>
</comment>
<dbReference type="Pfam" id="PF01263">
    <property type="entry name" value="Aldose_epim"/>
    <property type="match status" value="1"/>
</dbReference>
<feature type="active site" description="Proton acceptor" evidence="12">
    <location>
        <position position="320"/>
    </location>
</feature>
<keyword evidence="10 11" id="KW-0119">Carbohydrate metabolism</keyword>
<evidence type="ECO:0000256" key="10">
    <source>
        <dbReference type="ARBA" id="ARBA00023277"/>
    </source>
</evidence>
<comment type="caution">
    <text evidence="15">The sequence shown here is derived from an EMBL/GenBank/DDBJ whole genome shotgun (WGS) entry which is preliminary data.</text>
</comment>
<evidence type="ECO:0000256" key="7">
    <source>
        <dbReference type="ARBA" id="ARBA00014165"/>
    </source>
</evidence>
<dbReference type="EMBL" id="PYGF01000009">
    <property type="protein sequence ID" value="PSL02616.1"/>
    <property type="molecule type" value="Genomic_DNA"/>
</dbReference>
<dbReference type="GO" id="GO:0004034">
    <property type="term" value="F:aldose 1-epimerase activity"/>
    <property type="evidence" value="ECO:0007669"/>
    <property type="project" value="UniProtKB-EC"/>
</dbReference>
<evidence type="ECO:0000256" key="12">
    <source>
        <dbReference type="PIRSR" id="PIRSR005096-1"/>
    </source>
</evidence>
<dbReference type="EC" id="5.1.3.3" evidence="6 11"/>
<dbReference type="GO" id="GO:0005737">
    <property type="term" value="C:cytoplasm"/>
    <property type="evidence" value="ECO:0007669"/>
    <property type="project" value="TreeGrafter"/>
</dbReference>
<evidence type="ECO:0000256" key="9">
    <source>
        <dbReference type="ARBA" id="ARBA00023235"/>
    </source>
</evidence>
<comment type="catalytic activity">
    <reaction evidence="1 11">
        <text>alpha-D-glucose = beta-D-glucose</text>
        <dbReference type="Rhea" id="RHEA:10264"/>
        <dbReference type="ChEBI" id="CHEBI:15903"/>
        <dbReference type="ChEBI" id="CHEBI:17925"/>
        <dbReference type="EC" id="5.1.3.3"/>
    </reaction>
</comment>
<evidence type="ECO:0000256" key="2">
    <source>
        <dbReference type="ARBA" id="ARBA00001913"/>
    </source>
</evidence>
<dbReference type="InterPro" id="IPR008183">
    <property type="entry name" value="Aldose_1/G6P_1-epimerase"/>
</dbReference>
<reference evidence="15 16" key="1">
    <citation type="submission" date="2018-03" db="EMBL/GenBank/DDBJ databases">
        <title>Genomic Encyclopedia of Archaeal and Bacterial Type Strains, Phase II (KMG-II): from individual species to whole genera.</title>
        <authorList>
            <person name="Goeker M."/>
        </authorList>
    </citation>
    <scope>NUCLEOTIDE SEQUENCE [LARGE SCALE GENOMIC DNA]</scope>
    <source>
        <strain evidence="15 16">DSM 28057</strain>
    </source>
</reference>
<comment type="similarity">
    <text evidence="4 11">Belongs to the aldose epimerase family.</text>
</comment>
<dbReference type="InterPro" id="IPR011013">
    <property type="entry name" value="Gal_mutarotase_sf_dom"/>
</dbReference>
<proteinExistence type="inferred from homology"/>
<evidence type="ECO:0000313" key="15">
    <source>
        <dbReference type="EMBL" id="PSL02616.1"/>
    </source>
</evidence>
<name>A0A2P8DZG4_9BACT</name>